<protein>
    <submittedName>
        <fullName evidence="2">BDP1 factor</fullName>
    </submittedName>
</protein>
<feature type="region of interest" description="Disordered" evidence="1">
    <location>
        <begin position="770"/>
        <end position="823"/>
    </location>
</feature>
<dbReference type="Proteomes" id="UP000544127">
    <property type="component" value="Unassembled WGS sequence"/>
</dbReference>
<reference evidence="2 3" key="1">
    <citation type="submission" date="2019-09" db="EMBL/GenBank/DDBJ databases">
        <title>Bird 10,000 Genomes (B10K) Project - Family phase.</title>
        <authorList>
            <person name="Zhang G."/>
        </authorList>
    </citation>
    <scope>NUCLEOTIDE SEQUENCE [LARGE SCALE GENOMIC DNA]</scope>
    <source>
        <strain evidence="2">B10K-DU-012-37</strain>
    </source>
</reference>
<feature type="compositionally biased region" description="Basic and acidic residues" evidence="1">
    <location>
        <begin position="921"/>
        <end position="931"/>
    </location>
</feature>
<feature type="compositionally biased region" description="Basic and acidic residues" evidence="1">
    <location>
        <begin position="496"/>
        <end position="506"/>
    </location>
</feature>
<dbReference type="OrthoDB" id="272624at2759"/>
<organism evidence="2 3">
    <name type="scientific">Upupa epops</name>
    <name type="common">Eurasian hoopoe</name>
    <dbReference type="NCBI Taxonomy" id="57439"/>
    <lineage>
        <taxon>Eukaryota</taxon>
        <taxon>Metazoa</taxon>
        <taxon>Chordata</taxon>
        <taxon>Craniata</taxon>
        <taxon>Vertebrata</taxon>
        <taxon>Euteleostomi</taxon>
        <taxon>Archelosauria</taxon>
        <taxon>Archosauria</taxon>
        <taxon>Dinosauria</taxon>
        <taxon>Saurischia</taxon>
        <taxon>Theropoda</taxon>
        <taxon>Coelurosauria</taxon>
        <taxon>Aves</taxon>
        <taxon>Neognathae</taxon>
        <taxon>Neoaves</taxon>
        <taxon>Telluraves</taxon>
        <taxon>Coraciimorphae</taxon>
        <taxon>Bucerotiformes</taxon>
        <taxon>Upupidae</taxon>
        <taxon>Upupa</taxon>
    </lineage>
</organism>
<evidence type="ECO:0000313" key="3">
    <source>
        <dbReference type="Proteomes" id="UP000544127"/>
    </source>
</evidence>
<gene>
    <name evidence="2" type="primary">Bdp1_1</name>
    <name evidence="2" type="ORF">UPUEPO_R15090</name>
</gene>
<sequence length="948" mass="104566">MRVPRKRYYPEECENREEDNTRNRNAKECLMLENTGVSMQHPCDIEHIASFSQATSKNSSTDSEEPSCRRTKQDSSFQYPEMSSESDSQVEQDGFQLSTTEETSSDCLIRRQSRRSSKWIAQTKHASELRTSSASEYEVDLISEKESQLQVKLSVSRGKCLKTKHRMKYEKEHRSSKVTLVTLRASQEEEEDEEADDFEPEYEDICFAPEEVNKAPVFVPLALRSPKPNSVQIEETVEELEIFMNVPDVPVVTEVESLSHASVQPVIQMEKNVSFLTALRMSCLFVPQHIQSYVNRINDGSTEAAMTLLAMGDPMFQLKTSTEERIDMLTAQDELDVACSLETHDYSQQDTTSSQRLLSPDTSAKEFVPSEDGSNISVEDQQDADTRIGVEEYFERNAADTSSRSFTEVNSVRLTGGSLLMPEPAFGVLNSDENTIQKSPNTNILVEKLEQVQTASTTPDIPKMHYVALDQTRPAAADSSVLHDFVTGSMEPIRQADKTKRTEKEVINSCGNSGDLRPVTASLEPEKSHLEPEDCPSQSSVDGIPEPNCCPLQHDLCTISFTQNEALAQDTQKQCVSSAEEISVANNDHRCPEEEQTFILTLVEIPADSKEFHASALLAQASEPLLPAPILINSINASETSTPEEESTGSLIASAGEFVTHLNSSLETNLLHSASVGSIPNLQTTQKRSAAELEENDFRPAKRTMSTDAVEGILEDTHKGYSIKSPSVPMTASGNAFQRTEASANEVFVSESMSQLAERSQLETLETLENSASKQEGEVMSRLTSNTKAEISGQEKQKDVCESGQLEHAGSLASSSSTPLLRGGRKPLGFLSLICKKSNSESAEDTKGKRGKTPKPRVVAPKRNLKKPTLSTKEDRESCSLPSASTPLSSSSSVLYENVAADAAVTVPSNKPSEKPPPSAKDQEKEEEPTRISEYFFSDIFMEVDDSE</sequence>
<feature type="non-terminal residue" evidence="2">
    <location>
        <position position="948"/>
    </location>
</feature>
<feature type="compositionally biased region" description="Low complexity" evidence="1">
    <location>
        <begin position="879"/>
        <end position="892"/>
    </location>
</feature>
<feature type="region of interest" description="Disordered" evidence="1">
    <location>
        <begin position="1"/>
        <end position="25"/>
    </location>
</feature>
<feature type="region of interest" description="Disordered" evidence="1">
    <location>
        <begin position="346"/>
        <end position="382"/>
    </location>
</feature>
<feature type="region of interest" description="Disordered" evidence="1">
    <location>
        <begin position="904"/>
        <end position="934"/>
    </location>
</feature>
<feature type="compositionally biased region" description="Polar residues" evidence="1">
    <location>
        <begin position="51"/>
        <end position="61"/>
    </location>
</feature>
<dbReference type="AlphaFoldDB" id="A0A7K6AG72"/>
<name>A0A7K6AG72_UPUEP</name>
<dbReference type="EMBL" id="VZRI01000765">
    <property type="protein sequence ID" value="NWU89023.1"/>
    <property type="molecule type" value="Genomic_DNA"/>
</dbReference>
<feature type="compositionally biased region" description="Polar residues" evidence="1">
    <location>
        <begin position="74"/>
        <end position="106"/>
    </location>
</feature>
<evidence type="ECO:0000256" key="1">
    <source>
        <dbReference type="SAM" id="MobiDB-lite"/>
    </source>
</evidence>
<feature type="region of interest" description="Disordered" evidence="1">
    <location>
        <begin position="51"/>
        <end position="109"/>
    </location>
</feature>
<feature type="non-terminal residue" evidence="2">
    <location>
        <position position="1"/>
    </location>
</feature>
<keyword evidence="3" id="KW-1185">Reference proteome</keyword>
<proteinExistence type="predicted"/>
<feature type="region of interest" description="Disordered" evidence="1">
    <location>
        <begin position="839"/>
        <end position="892"/>
    </location>
</feature>
<feature type="region of interest" description="Disordered" evidence="1">
    <location>
        <begin position="496"/>
        <end position="520"/>
    </location>
</feature>
<accession>A0A7K6AG72</accession>
<comment type="caution">
    <text evidence="2">The sequence shown here is derived from an EMBL/GenBank/DDBJ whole genome shotgun (WGS) entry which is preliminary data.</text>
</comment>
<evidence type="ECO:0000313" key="2">
    <source>
        <dbReference type="EMBL" id="NWU89023.1"/>
    </source>
</evidence>
<feature type="compositionally biased region" description="Polar residues" evidence="1">
    <location>
        <begin position="348"/>
        <end position="362"/>
    </location>
</feature>